<comment type="caution">
    <text evidence="2">The sequence shown here is derived from an EMBL/GenBank/DDBJ whole genome shotgun (WGS) entry which is preliminary data.</text>
</comment>
<gene>
    <name evidence="2" type="ORF">ESV85_15085</name>
</gene>
<name>A0A5C7AQA8_9BACT</name>
<evidence type="ECO:0000313" key="2">
    <source>
        <dbReference type="EMBL" id="TXE08042.1"/>
    </source>
</evidence>
<dbReference type="Proteomes" id="UP000321935">
    <property type="component" value="Unassembled WGS sequence"/>
</dbReference>
<dbReference type="AlphaFoldDB" id="A0A5C7AQA8"/>
<sequence length="59" mass="6674">MKKAAVLESISKMNEEISIDEIVDRLLILEKIDKGRSQLSSGQSKTEEQAKQKLAKWLS</sequence>
<evidence type="ECO:0000313" key="3">
    <source>
        <dbReference type="Proteomes" id="UP000321935"/>
    </source>
</evidence>
<accession>A0A5C7AQA8</accession>
<dbReference type="OrthoDB" id="799583at2"/>
<proteinExistence type="predicted"/>
<evidence type="ECO:0000256" key="1">
    <source>
        <dbReference type="SAM" id="MobiDB-lite"/>
    </source>
</evidence>
<protein>
    <submittedName>
        <fullName evidence="2">Uncharacterized protein</fullName>
    </submittedName>
</protein>
<organism evidence="2 3">
    <name type="scientific">Algoriphagus aquimarinus</name>
    <dbReference type="NCBI Taxonomy" id="237018"/>
    <lineage>
        <taxon>Bacteria</taxon>
        <taxon>Pseudomonadati</taxon>
        <taxon>Bacteroidota</taxon>
        <taxon>Cytophagia</taxon>
        <taxon>Cytophagales</taxon>
        <taxon>Cyclobacteriaceae</taxon>
        <taxon>Algoriphagus</taxon>
    </lineage>
</organism>
<reference evidence="2 3" key="1">
    <citation type="submission" date="2019-08" db="EMBL/GenBank/DDBJ databases">
        <title>Genomes sequence of Algoriphagus aquimarinus ACAM450.</title>
        <authorList>
            <person name="Bowman J.P."/>
        </authorList>
    </citation>
    <scope>NUCLEOTIDE SEQUENCE [LARGE SCALE GENOMIC DNA]</scope>
    <source>
        <strain evidence="2 3">ACAM 450</strain>
    </source>
</reference>
<dbReference type="RefSeq" id="WP_146918983.1">
    <property type="nucleotide sequence ID" value="NZ_VORW01000011.1"/>
</dbReference>
<feature type="region of interest" description="Disordered" evidence="1">
    <location>
        <begin position="36"/>
        <end position="59"/>
    </location>
</feature>
<dbReference type="EMBL" id="VORW01000011">
    <property type="protein sequence ID" value="TXE08042.1"/>
    <property type="molecule type" value="Genomic_DNA"/>
</dbReference>